<gene>
    <name evidence="10" type="ORF">NEPTK9_000636</name>
</gene>
<feature type="transmembrane region" description="Helical" evidence="9">
    <location>
        <begin position="195"/>
        <end position="214"/>
    </location>
</feature>
<dbReference type="InterPro" id="IPR002293">
    <property type="entry name" value="AA/rel_permease1"/>
</dbReference>
<feature type="transmembrane region" description="Helical" evidence="9">
    <location>
        <begin position="100"/>
        <end position="125"/>
    </location>
</feature>
<keyword evidence="6 9" id="KW-1133">Transmembrane helix</keyword>
<feature type="transmembrane region" description="Helical" evidence="9">
    <location>
        <begin position="277"/>
        <end position="303"/>
    </location>
</feature>
<evidence type="ECO:0000313" key="11">
    <source>
        <dbReference type="Proteomes" id="UP001194714"/>
    </source>
</evidence>
<comment type="subcellular location">
    <subcellularLocation>
        <location evidence="1">Cell membrane</location>
        <topology evidence="1">Multi-pass membrane protein</topology>
    </subcellularLocation>
</comment>
<dbReference type="InterPro" id="IPR050367">
    <property type="entry name" value="APC_superfamily"/>
</dbReference>
<organism evidence="10 11">
    <name type="scientific">Candidatus Neptunichlamydia vexilliferae</name>
    <dbReference type="NCBI Taxonomy" id="1651774"/>
    <lineage>
        <taxon>Bacteria</taxon>
        <taxon>Pseudomonadati</taxon>
        <taxon>Chlamydiota</taxon>
        <taxon>Chlamydiia</taxon>
        <taxon>Parachlamydiales</taxon>
        <taxon>Simkaniaceae</taxon>
        <taxon>Candidatus Neptunichlamydia</taxon>
    </lineage>
</organism>
<accession>A0ABS0AYB8</accession>
<evidence type="ECO:0000256" key="2">
    <source>
        <dbReference type="ARBA" id="ARBA00008220"/>
    </source>
</evidence>
<feature type="transmembrane region" description="Helical" evidence="9">
    <location>
        <begin position="324"/>
        <end position="347"/>
    </location>
</feature>
<feature type="transmembrane region" description="Helical" evidence="9">
    <location>
        <begin position="42"/>
        <end position="67"/>
    </location>
</feature>
<sequence length="450" mass="49130">MRLKSMKNRLMHMKKQLGIWMLTALVVGNMIGSGVFLLPASLASFGSITVFSWVATAIGAILLAMVFAKLSTLFPKTGGPYLYCKEGFGNFIGFQVAYNYWIYMWVGNAAIAVAFTGYLATFWPAVAHSNLLAFCMAAGIVWFFTIVNIIGVHLAGRFQLILTILKFVPLLLIAFIGIFFVDGHNLAYFNVSGKSNFSALSGGAMLTLWAFLGLESASIPADNVRNPEKTIPRATILGTTLTALVYIVSTVAIMGVIPMPQLQESTAPFADLAGRIFGGWGMYVMGAAAIISCAGALNGWILLQGQIPMAAARDRLFPKKFTHLSKGGAPIFGILLSSVLITLVLILNFNKNLVDQFTFIISLATLAALIAYLYSSVAEFVIYLKYPEKKETKTVIKTLTISGLAFLYAFWATVSAGQEIVFYGALLMFTSIPIYGWMEWKKHLESHENL</sequence>
<feature type="transmembrane region" description="Helical" evidence="9">
    <location>
        <begin position="395"/>
        <end position="414"/>
    </location>
</feature>
<evidence type="ECO:0000256" key="3">
    <source>
        <dbReference type="ARBA" id="ARBA00021069"/>
    </source>
</evidence>
<feature type="transmembrane region" description="Helical" evidence="9">
    <location>
        <begin position="359"/>
        <end position="383"/>
    </location>
</feature>
<dbReference type="PANTHER" id="PTHR42770">
    <property type="entry name" value="AMINO ACID TRANSPORTER-RELATED"/>
    <property type="match status" value="1"/>
</dbReference>
<comment type="caution">
    <text evidence="10">The sequence shown here is derived from an EMBL/GenBank/DDBJ whole genome shotgun (WGS) entry which is preliminary data.</text>
</comment>
<feature type="transmembrane region" description="Helical" evidence="9">
    <location>
        <begin position="420"/>
        <end position="438"/>
    </location>
</feature>
<evidence type="ECO:0000256" key="7">
    <source>
        <dbReference type="ARBA" id="ARBA00023136"/>
    </source>
</evidence>
<feature type="transmembrane region" description="Helical" evidence="9">
    <location>
        <begin position="167"/>
        <end position="189"/>
    </location>
</feature>
<evidence type="ECO:0000256" key="6">
    <source>
        <dbReference type="ARBA" id="ARBA00022989"/>
    </source>
</evidence>
<comment type="similarity">
    <text evidence="2">Belongs to the amino acid-polyamine-organocation (APC) superfamily. Basic amino acid/polyamine antiporter (APA) (TC 2.A.3.2) family.</text>
</comment>
<dbReference type="Pfam" id="PF13520">
    <property type="entry name" value="AA_permease_2"/>
    <property type="match status" value="1"/>
</dbReference>
<dbReference type="PANTHER" id="PTHR42770:SF18">
    <property type="entry name" value="ARGININE_AGMATINE ANTIPORTER"/>
    <property type="match status" value="1"/>
</dbReference>
<name>A0ABS0AYB8_9BACT</name>
<proteinExistence type="inferred from homology"/>
<comment type="function">
    <text evidence="8">Major component of the acid-resistance (AR) system allowing enteric pathogens to survive the acidic environment in the stomach. Exchanges extracellular arginine for its intracellular decarboxylation product agmatine (Agm) thereby expelling intracellular protons. Probably undergoes several conformational states in order to translocate the substrate across the membrane; keeps the substrate accessible to only 1 side of the membrane at a time by opening and closing 3 membrane-internal gates.</text>
</comment>
<keyword evidence="11" id="KW-1185">Reference proteome</keyword>
<protein>
    <recommendedName>
        <fullName evidence="3">Arginine/agmatine antiporter</fullName>
    </recommendedName>
</protein>
<keyword evidence="7 9" id="KW-0472">Membrane</keyword>
<dbReference type="Gene3D" id="1.20.1740.10">
    <property type="entry name" value="Amino acid/polyamine transporter I"/>
    <property type="match status" value="1"/>
</dbReference>
<evidence type="ECO:0000256" key="4">
    <source>
        <dbReference type="ARBA" id="ARBA00022475"/>
    </source>
</evidence>
<keyword evidence="4" id="KW-1003">Cell membrane</keyword>
<dbReference type="EMBL" id="JAAEJV010000012">
    <property type="protein sequence ID" value="MBF5059129.1"/>
    <property type="molecule type" value="Genomic_DNA"/>
</dbReference>
<feature type="transmembrane region" description="Helical" evidence="9">
    <location>
        <begin position="131"/>
        <end position="155"/>
    </location>
</feature>
<dbReference type="PIRSF" id="PIRSF006060">
    <property type="entry name" value="AA_transporter"/>
    <property type="match status" value="1"/>
</dbReference>
<evidence type="ECO:0000256" key="1">
    <source>
        <dbReference type="ARBA" id="ARBA00004651"/>
    </source>
</evidence>
<keyword evidence="5 9" id="KW-0812">Transmembrane</keyword>
<evidence type="ECO:0000256" key="5">
    <source>
        <dbReference type="ARBA" id="ARBA00022692"/>
    </source>
</evidence>
<reference evidence="10 11" key="1">
    <citation type="submission" date="2020-01" db="EMBL/GenBank/DDBJ databases">
        <title>Draft genome sequence of Cand. Neptunochlamydia vexilliferae K9.</title>
        <authorList>
            <person name="Schulz F."/>
            <person name="Koestlbacher S."/>
            <person name="Wascher F."/>
            <person name="Pizzetti I."/>
            <person name="Horn M."/>
        </authorList>
    </citation>
    <scope>NUCLEOTIDE SEQUENCE [LARGE SCALE GENOMIC DNA]</scope>
    <source>
        <strain evidence="10 11">K9</strain>
    </source>
</reference>
<feature type="transmembrane region" description="Helical" evidence="9">
    <location>
        <begin position="235"/>
        <end position="257"/>
    </location>
</feature>
<evidence type="ECO:0000256" key="9">
    <source>
        <dbReference type="SAM" id="Phobius"/>
    </source>
</evidence>
<dbReference type="Proteomes" id="UP001194714">
    <property type="component" value="Unassembled WGS sequence"/>
</dbReference>
<evidence type="ECO:0000313" key="10">
    <source>
        <dbReference type="EMBL" id="MBF5059129.1"/>
    </source>
</evidence>
<evidence type="ECO:0000256" key="8">
    <source>
        <dbReference type="ARBA" id="ARBA00045636"/>
    </source>
</evidence>